<organism evidence="2 3">
    <name type="scientific">Roseateles rivi</name>
    <dbReference type="NCBI Taxonomy" id="3299028"/>
    <lineage>
        <taxon>Bacteria</taxon>
        <taxon>Pseudomonadati</taxon>
        <taxon>Pseudomonadota</taxon>
        <taxon>Betaproteobacteria</taxon>
        <taxon>Burkholderiales</taxon>
        <taxon>Sphaerotilaceae</taxon>
        <taxon>Roseateles</taxon>
    </lineage>
</organism>
<comment type="caution">
    <text evidence="2">The sequence shown here is derived from an EMBL/GenBank/DDBJ whole genome shotgun (WGS) entry which is preliminary data.</text>
</comment>
<dbReference type="RefSeq" id="WP_394462538.1">
    <property type="nucleotide sequence ID" value="NZ_JBIGHZ010000005.1"/>
</dbReference>
<sequence>MHIKEIVSRTAAALLGSYIACWGLAAFGIALAVTLGADFEDAQAVAAMLVFLVFLCGFLWAFGTQRLAAVWRVQMGLGLVLTVLAQWLQQRLV</sequence>
<keyword evidence="1" id="KW-0472">Membrane</keyword>
<reference evidence="2 3" key="1">
    <citation type="submission" date="2024-08" db="EMBL/GenBank/DDBJ databases">
        <authorList>
            <person name="Lu H."/>
        </authorList>
    </citation>
    <scope>NUCLEOTIDE SEQUENCE [LARGE SCALE GENOMIC DNA]</scope>
    <source>
        <strain evidence="2 3">BYS180W</strain>
    </source>
</reference>
<gene>
    <name evidence="2" type="ORF">ACG0Z6_14300</name>
</gene>
<evidence type="ECO:0000313" key="3">
    <source>
        <dbReference type="Proteomes" id="UP001606099"/>
    </source>
</evidence>
<protein>
    <submittedName>
        <fullName evidence="2">Iron uptake protein</fullName>
    </submittedName>
</protein>
<evidence type="ECO:0000256" key="1">
    <source>
        <dbReference type="SAM" id="Phobius"/>
    </source>
</evidence>
<evidence type="ECO:0000313" key="2">
    <source>
        <dbReference type="EMBL" id="MFG6449396.1"/>
    </source>
</evidence>
<keyword evidence="1" id="KW-1133">Transmembrane helix</keyword>
<keyword evidence="1" id="KW-0812">Transmembrane</keyword>
<feature type="transmembrane region" description="Helical" evidence="1">
    <location>
        <begin position="69"/>
        <end position="88"/>
    </location>
</feature>
<dbReference type="EMBL" id="JBIGHZ010000005">
    <property type="protein sequence ID" value="MFG6449396.1"/>
    <property type="molecule type" value="Genomic_DNA"/>
</dbReference>
<feature type="transmembrane region" description="Helical" evidence="1">
    <location>
        <begin position="42"/>
        <end position="62"/>
    </location>
</feature>
<keyword evidence="3" id="KW-1185">Reference proteome</keyword>
<name>A0ABW7FYH9_9BURK</name>
<accession>A0ABW7FYH9</accession>
<proteinExistence type="predicted"/>
<feature type="transmembrane region" description="Helical" evidence="1">
    <location>
        <begin position="12"/>
        <end position="36"/>
    </location>
</feature>
<dbReference type="Proteomes" id="UP001606099">
    <property type="component" value="Unassembled WGS sequence"/>
</dbReference>